<dbReference type="Pfam" id="PF00622">
    <property type="entry name" value="SPRY"/>
    <property type="match status" value="1"/>
</dbReference>
<dbReference type="CDD" id="cd12880">
    <property type="entry name" value="SPRYD7"/>
    <property type="match status" value="1"/>
</dbReference>
<dbReference type="Proteomes" id="UP000035642">
    <property type="component" value="Unassembled WGS sequence"/>
</dbReference>
<sequence length="206" mass="22206">MSTNPFWSCIPYLGSCLECIQGPSFSATASYSQMTNLIPQPIRLDTSRCGKDVVILKEGERICGTGAALGTLPILQNKAYFQVNVQQSGVWGVGLGNLHSILDEIPVSTDFWGVRENGDVVANGVVIGKLSKAISDGDSIGVCYDHVELYFLVNGERTVPTITGVKGPAYPVVFVDDSAILDVKFRRFTEDPPSGYGEILAEQTLL</sequence>
<evidence type="ECO:0000313" key="3">
    <source>
        <dbReference type="WBParaSite" id="ACAC_0001024601-mRNA-1"/>
    </source>
</evidence>
<dbReference type="PANTHER" id="PTHR20951">
    <property type="entry name" value="C13ORF1 PROTEIN-RELATED"/>
    <property type="match status" value="1"/>
</dbReference>
<proteinExistence type="predicted"/>
<name>A0A0K0DGL3_ANGCA</name>
<dbReference type="STRING" id="6313.A0A0K0DGL3"/>
<dbReference type="Gene3D" id="2.60.120.920">
    <property type="match status" value="1"/>
</dbReference>
<dbReference type="InterPro" id="IPR003877">
    <property type="entry name" value="SPRY_dom"/>
</dbReference>
<reference evidence="3" key="2">
    <citation type="submission" date="2017-02" db="UniProtKB">
        <authorList>
            <consortium name="WormBaseParasite"/>
        </authorList>
    </citation>
    <scope>IDENTIFICATION</scope>
</reference>
<evidence type="ECO:0000313" key="2">
    <source>
        <dbReference type="Proteomes" id="UP000035642"/>
    </source>
</evidence>
<dbReference type="WBParaSite" id="ACAC_0001024601-mRNA-1">
    <property type="protein sequence ID" value="ACAC_0001024601-mRNA-1"/>
    <property type="gene ID" value="ACAC_0001024601"/>
</dbReference>
<dbReference type="InterPro" id="IPR043136">
    <property type="entry name" value="B30.2/SPRY_sf"/>
</dbReference>
<dbReference type="AlphaFoldDB" id="A0A0K0DGL3"/>
<reference evidence="2" key="1">
    <citation type="submission" date="2012-09" db="EMBL/GenBank/DDBJ databases">
        <authorList>
            <person name="Martin A.A."/>
        </authorList>
    </citation>
    <scope>NUCLEOTIDE SEQUENCE</scope>
</reference>
<dbReference type="InterPro" id="IPR013320">
    <property type="entry name" value="ConA-like_dom_sf"/>
</dbReference>
<dbReference type="SMART" id="SM00449">
    <property type="entry name" value="SPRY"/>
    <property type="match status" value="1"/>
</dbReference>
<organism evidence="2 3">
    <name type="scientific">Angiostrongylus cantonensis</name>
    <name type="common">Rat lungworm</name>
    <dbReference type="NCBI Taxonomy" id="6313"/>
    <lineage>
        <taxon>Eukaryota</taxon>
        <taxon>Metazoa</taxon>
        <taxon>Ecdysozoa</taxon>
        <taxon>Nematoda</taxon>
        <taxon>Chromadorea</taxon>
        <taxon>Rhabditida</taxon>
        <taxon>Rhabditina</taxon>
        <taxon>Rhabditomorpha</taxon>
        <taxon>Strongyloidea</taxon>
        <taxon>Metastrongylidae</taxon>
        <taxon>Angiostrongylus</taxon>
    </lineage>
</organism>
<dbReference type="SUPFAM" id="SSF49899">
    <property type="entry name" value="Concanavalin A-like lectins/glucanases"/>
    <property type="match status" value="1"/>
</dbReference>
<feature type="domain" description="SPRY" evidence="1">
    <location>
        <begin position="76"/>
        <end position="189"/>
    </location>
</feature>
<keyword evidence="2" id="KW-1185">Reference proteome</keyword>
<dbReference type="PANTHER" id="PTHR20951:SF2">
    <property type="entry name" value="SPRY DOMAIN-CONTAINING PROTEIN 7"/>
    <property type="match status" value="1"/>
</dbReference>
<protein>
    <submittedName>
        <fullName evidence="3">SPRY domain-containing protein</fullName>
    </submittedName>
</protein>
<evidence type="ECO:0000259" key="1">
    <source>
        <dbReference type="SMART" id="SM00449"/>
    </source>
</evidence>
<accession>A0A0K0DGL3</accession>
<dbReference type="InterPro" id="IPR035766">
    <property type="entry name" value="SPRYD7"/>
</dbReference>